<evidence type="ECO:0000256" key="5">
    <source>
        <dbReference type="ARBA" id="ARBA00022842"/>
    </source>
</evidence>
<evidence type="ECO:0000259" key="11">
    <source>
        <dbReference type="Pfam" id="PF12367"/>
    </source>
</evidence>
<evidence type="ECO:0000256" key="8">
    <source>
        <dbReference type="ARBA" id="ARBA00023014"/>
    </source>
</evidence>
<dbReference type="AlphaFoldDB" id="A0A1Q6DSX4"/>
<evidence type="ECO:0000313" key="12">
    <source>
        <dbReference type="EMBL" id="OKY77475.1"/>
    </source>
</evidence>
<feature type="domain" description="Thiamine pyrophosphate enzyme TPP-binding" evidence="10">
    <location>
        <begin position="48"/>
        <end position="195"/>
    </location>
</feature>
<evidence type="ECO:0000256" key="1">
    <source>
        <dbReference type="ARBA" id="ARBA00001946"/>
    </source>
</evidence>
<dbReference type="GO" id="GO:0016625">
    <property type="term" value="F:oxidoreductase activity, acting on the aldehyde or oxo group of donors, iron-sulfur protein as acceptor"/>
    <property type="evidence" value="ECO:0007669"/>
    <property type="project" value="UniProtKB-ARBA"/>
</dbReference>
<evidence type="ECO:0000256" key="4">
    <source>
        <dbReference type="ARBA" id="ARBA00022723"/>
    </source>
</evidence>
<dbReference type="GO" id="GO:0045333">
    <property type="term" value="P:cellular respiration"/>
    <property type="evidence" value="ECO:0007669"/>
    <property type="project" value="UniProtKB-ARBA"/>
</dbReference>
<dbReference type="Pfam" id="PF02775">
    <property type="entry name" value="TPP_enzyme_C"/>
    <property type="match status" value="1"/>
</dbReference>
<evidence type="ECO:0000313" key="13">
    <source>
        <dbReference type="Proteomes" id="UP000185744"/>
    </source>
</evidence>
<proteinExistence type="predicted"/>
<keyword evidence="5" id="KW-0460">Magnesium</keyword>
<evidence type="ECO:0000256" key="6">
    <source>
        <dbReference type="ARBA" id="ARBA00023002"/>
    </source>
</evidence>
<dbReference type="STRING" id="1903181.BTN85_2126"/>
<keyword evidence="8" id="KW-0411">Iron-sulfur</keyword>
<keyword evidence="7" id="KW-0408">Iron</keyword>
<comment type="caution">
    <text evidence="12">The sequence shown here is derived from an EMBL/GenBank/DDBJ whole genome shotgun (WGS) entry which is preliminary data.</text>
</comment>
<accession>A0A1Q6DSX4</accession>
<dbReference type="InterPro" id="IPR051457">
    <property type="entry name" value="2-oxoacid:Fd_oxidoreductase"/>
</dbReference>
<dbReference type="InterPro" id="IPR011766">
    <property type="entry name" value="TPP_enzyme_TPP-bd"/>
</dbReference>
<dbReference type="CDD" id="cd03375">
    <property type="entry name" value="TPP_OGFOR"/>
    <property type="match status" value="1"/>
</dbReference>
<comment type="cofactor">
    <cofactor evidence="1">
        <name>Mg(2+)</name>
        <dbReference type="ChEBI" id="CHEBI:18420"/>
    </cofactor>
</comment>
<dbReference type="SUPFAM" id="SSF52518">
    <property type="entry name" value="Thiamin diphosphate-binding fold (THDP-binding)"/>
    <property type="match status" value="1"/>
</dbReference>
<sequence length="276" mass="31120">MDEFDTSATNTWCPGCGNFAILRSFKDVLNNLNKEEVKKEDIAITTGIGCHGKIFDYLDVSGFYSIHGRAAATATGIKIGNPDLEVISFEGDGDAYNEGISHLVHAARRNIDITVLVHDNKIYALTTGQFTPTTPIGYKGKSTPKGNIEPPLNPIEFMIASKASFVARGFAGDRKHLKNLIHKSIKHKGFSIINILQPTVAFQNTWKYFRERVYKLQETKHDPKNKIQAIKKSKENEQKIPIGIFYKKQRKTYQQAINEQTTNKKQNIHKVIENLK</sequence>
<dbReference type="NCBIfam" id="TIGR02177">
    <property type="entry name" value="PorB_KorB"/>
    <property type="match status" value="1"/>
</dbReference>
<dbReference type="InterPro" id="IPR011896">
    <property type="entry name" value="OFOB"/>
</dbReference>
<comment type="cofactor">
    <cofactor evidence="3">
        <name>[4Fe-4S] cluster</name>
        <dbReference type="ChEBI" id="CHEBI:49883"/>
    </cofactor>
</comment>
<dbReference type="GO" id="GO:0006082">
    <property type="term" value="P:organic acid metabolic process"/>
    <property type="evidence" value="ECO:0007669"/>
    <property type="project" value="UniProtKB-ARBA"/>
</dbReference>
<comment type="cofactor">
    <cofactor evidence="2">
        <name>thiamine diphosphate</name>
        <dbReference type="ChEBI" id="CHEBI:58937"/>
    </cofactor>
</comment>
<name>A0A1Q6DSX4_METT1</name>
<dbReference type="GO" id="GO:0044272">
    <property type="term" value="P:sulfur compound biosynthetic process"/>
    <property type="evidence" value="ECO:0007669"/>
    <property type="project" value="UniProtKB-ARBA"/>
</dbReference>
<dbReference type="InterPro" id="IPR032686">
    <property type="entry name" value="PFO_beta_C"/>
</dbReference>
<dbReference type="FunCoup" id="A0A1Q6DSX4">
    <property type="interactions" value="40"/>
</dbReference>
<dbReference type="PANTHER" id="PTHR48084:SF4">
    <property type="entry name" value="2-OXOGLUTARATE OXIDOREDUCTASE SUBUNIT KORB"/>
    <property type="match status" value="1"/>
</dbReference>
<reference evidence="12" key="1">
    <citation type="submission" date="2016-12" db="EMBL/GenBank/DDBJ databases">
        <title>Discovery of methanogenic haloarchaea.</title>
        <authorList>
            <person name="Sorokin D.Y."/>
            <person name="Makarova K.S."/>
            <person name="Abbas B."/>
            <person name="Ferrer M."/>
            <person name="Golyshin P.N."/>
        </authorList>
    </citation>
    <scope>NUCLEOTIDE SEQUENCE [LARGE SCALE GENOMIC DNA]</scope>
    <source>
        <strain evidence="12">HMET1</strain>
    </source>
</reference>
<keyword evidence="9" id="KW-0786">Thiamine pyrophosphate</keyword>
<dbReference type="PANTHER" id="PTHR48084">
    <property type="entry name" value="2-OXOGLUTARATE OXIDOREDUCTASE SUBUNIT KORB-RELATED"/>
    <property type="match status" value="1"/>
</dbReference>
<evidence type="ECO:0000256" key="2">
    <source>
        <dbReference type="ARBA" id="ARBA00001964"/>
    </source>
</evidence>
<evidence type="ECO:0000256" key="3">
    <source>
        <dbReference type="ARBA" id="ARBA00001966"/>
    </source>
</evidence>
<keyword evidence="13" id="KW-1185">Reference proteome</keyword>
<dbReference type="Proteomes" id="UP000185744">
    <property type="component" value="Unassembled WGS sequence"/>
</dbReference>
<evidence type="ECO:0000256" key="7">
    <source>
        <dbReference type="ARBA" id="ARBA00023004"/>
    </source>
</evidence>
<dbReference type="GO" id="GO:0051536">
    <property type="term" value="F:iron-sulfur cluster binding"/>
    <property type="evidence" value="ECO:0007669"/>
    <property type="project" value="UniProtKB-KW"/>
</dbReference>
<dbReference type="GO" id="GO:0030976">
    <property type="term" value="F:thiamine pyrophosphate binding"/>
    <property type="evidence" value="ECO:0007669"/>
    <property type="project" value="InterPro"/>
</dbReference>
<evidence type="ECO:0000256" key="9">
    <source>
        <dbReference type="ARBA" id="ARBA00023052"/>
    </source>
</evidence>
<dbReference type="EMBL" id="MSDW01000002">
    <property type="protein sequence ID" value="OKY77475.1"/>
    <property type="molecule type" value="Genomic_DNA"/>
</dbReference>
<dbReference type="Gene3D" id="3.40.50.970">
    <property type="match status" value="1"/>
</dbReference>
<dbReference type="GO" id="GO:0046872">
    <property type="term" value="F:metal ion binding"/>
    <property type="evidence" value="ECO:0007669"/>
    <property type="project" value="UniProtKB-KW"/>
</dbReference>
<keyword evidence="4" id="KW-0479">Metal-binding</keyword>
<dbReference type="InParanoid" id="A0A1Q6DSX4"/>
<organism evidence="12 13">
    <name type="scientific">Methanohalarchaeum thermophilum</name>
    <dbReference type="NCBI Taxonomy" id="1903181"/>
    <lineage>
        <taxon>Archaea</taxon>
        <taxon>Methanobacteriati</taxon>
        <taxon>Methanobacteriota</taxon>
        <taxon>Methanonatronarchaeia</taxon>
        <taxon>Methanonatronarchaeales</taxon>
        <taxon>Methanonatronarchaeaceae</taxon>
        <taxon>Candidatus Methanohalarchaeum</taxon>
    </lineage>
</organism>
<protein>
    <submittedName>
        <fullName evidence="12">2-oxoacid:acceptor oxidoreductase, beta subunit</fullName>
    </submittedName>
</protein>
<feature type="domain" description="Pyruvate ferredoxin oxidoreductase beta subunit C-terminal" evidence="11">
    <location>
        <begin position="204"/>
        <end position="259"/>
    </location>
</feature>
<dbReference type="InterPro" id="IPR029061">
    <property type="entry name" value="THDP-binding"/>
</dbReference>
<gene>
    <name evidence="12" type="ORF">BTN85_2126</name>
</gene>
<evidence type="ECO:0000259" key="10">
    <source>
        <dbReference type="Pfam" id="PF02775"/>
    </source>
</evidence>
<keyword evidence="6" id="KW-0560">Oxidoreductase</keyword>
<dbReference type="Pfam" id="PF12367">
    <property type="entry name" value="PFO_beta_C"/>
    <property type="match status" value="1"/>
</dbReference>